<keyword evidence="11 12" id="KW-0670">Pyruvate</keyword>
<protein>
    <recommendedName>
        <fullName evidence="12">S-adenosylmethionine decarboxylase proenzyme</fullName>
        <ecNumber evidence="12">4.1.1.50</ecNumber>
    </recommendedName>
</protein>
<evidence type="ECO:0000256" key="14">
    <source>
        <dbReference type="PIRSR" id="PIRSR001355-3"/>
    </source>
</evidence>
<evidence type="ECO:0000256" key="3">
    <source>
        <dbReference type="ARBA" id="ARBA00022691"/>
    </source>
</evidence>
<comment type="similarity">
    <text evidence="2 12">Belongs to the eukaryotic AdoMetDC family.</text>
</comment>
<dbReference type="Pfam" id="PF01536">
    <property type="entry name" value="SAM_decarbox"/>
    <property type="match status" value="1"/>
</dbReference>
<organism evidence="18">
    <name type="scientific">Salpingoeca rosetta (strain ATCC 50818 / BSB-021)</name>
    <dbReference type="NCBI Taxonomy" id="946362"/>
    <lineage>
        <taxon>Eukaryota</taxon>
        <taxon>Choanoflagellata</taxon>
        <taxon>Craspedida</taxon>
        <taxon>Salpingoecidae</taxon>
        <taxon>Salpingoeca</taxon>
    </lineage>
</organism>
<dbReference type="PIRSF" id="PIRSF001355">
    <property type="entry name" value="S-AdenosylMet_decarboxylase"/>
    <property type="match status" value="1"/>
</dbReference>
<dbReference type="InterPro" id="IPR018166">
    <property type="entry name" value="S-AdoMet_deCO2ase_CS"/>
</dbReference>
<keyword evidence="9 12" id="KW-0456">Lyase</keyword>
<evidence type="ECO:0000256" key="13">
    <source>
        <dbReference type="PIRSR" id="PIRSR001355-1"/>
    </source>
</evidence>
<dbReference type="InterPro" id="IPR001985">
    <property type="entry name" value="S-AdoMet_decarboxylase_euk"/>
</dbReference>
<dbReference type="PROSITE" id="PS01336">
    <property type="entry name" value="ADOMETDC"/>
    <property type="match status" value="1"/>
</dbReference>
<name>F2UJ25_SALR5</name>
<feature type="site" description="Cleavage (non-hydrolytic); by autolysis" evidence="15">
    <location>
        <begin position="74"/>
        <end position="75"/>
    </location>
</feature>
<feature type="chain" id="PRO_5042322491" description="S-adenosylmethionine decarboxylase beta chain" evidence="16">
    <location>
        <begin position="1"/>
        <end position="74"/>
    </location>
</feature>
<feature type="active site" description="Proton donor; for catalytic activity" evidence="13">
    <location>
        <position position="89"/>
    </location>
</feature>
<dbReference type="UniPathway" id="UPA00331">
    <property type="reaction ID" value="UER00451"/>
</dbReference>
<evidence type="ECO:0000256" key="8">
    <source>
        <dbReference type="ARBA" id="ARBA00023145"/>
    </source>
</evidence>
<dbReference type="GO" id="GO:0004014">
    <property type="term" value="F:adenosylmethionine decarboxylase activity"/>
    <property type="evidence" value="ECO:0007669"/>
    <property type="project" value="UniProtKB-EC"/>
</dbReference>
<comment type="pathway">
    <text evidence="1 12">Amine and polyamine biosynthesis; S-adenosylmethioninamine biosynthesis; S-adenosylmethioninamine from S-adenosyl-L-methionine: step 1/1.</text>
</comment>
<dbReference type="FunCoup" id="F2UJ25">
    <property type="interactions" value="754"/>
</dbReference>
<dbReference type="Proteomes" id="UP000007799">
    <property type="component" value="Unassembled WGS sequence"/>
</dbReference>
<dbReference type="EC" id="4.1.1.50" evidence="12"/>
<evidence type="ECO:0000256" key="4">
    <source>
        <dbReference type="ARBA" id="ARBA00022793"/>
    </source>
</evidence>
<feature type="chain" id="PRO_5042322492" description="S-adenosylmethionine decarboxylase alpha chain" evidence="16">
    <location>
        <begin position="75"/>
        <end position="365"/>
    </location>
</feature>
<dbReference type="PANTHER" id="PTHR11570:SF0">
    <property type="entry name" value="S-ADENOSYLMETHIONINE DECARBOXYLASE PROENZYME"/>
    <property type="match status" value="1"/>
</dbReference>
<proteinExistence type="inferred from homology"/>
<feature type="active site" description="Schiff-base intermediate with substrate; via pyruvic acid" evidence="13">
    <location>
        <position position="75"/>
    </location>
</feature>
<evidence type="ECO:0000256" key="6">
    <source>
        <dbReference type="ARBA" id="ARBA00023066"/>
    </source>
</evidence>
<feature type="active site" description="Proton acceptor; for processing activity" evidence="13">
    <location>
        <position position="244"/>
    </location>
</feature>
<gene>
    <name evidence="17" type="ORF">PTSG_07316</name>
</gene>
<evidence type="ECO:0000256" key="5">
    <source>
        <dbReference type="ARBA" id="ARBA00022813"/>
    </source>
</evidence>
<keyword evidence="4 12" id="KW-0210">Decarboxylase</keyword>
<keyword evidence="8 12" id="KW-0865">Zymogen</keyword>
<dbReference type="GO" id="GO:0006597">
    <property type="term" value="P:spermine biosynthetic process"/>
    <property type="evidence" value="ECO:0007669"/>
    <property type="project" value="InterPro"/>
</dbReference>
<evidence type="ECO:0000313" key="17">
    <source>
        <dbReference type="EMBL" id="EGD76973.1"/>
    </source>
</evidence>
<feature type="modified residue" description="Pyruvic acid (Ser); by autocatalysis" evidence="14">
    <location>
        <position position="75"/>
    </location>
</feature>
<dbReference type="SUPFAM" id="SSF56276">
    <property type="entry name" value="S-adenosylmethionine decarboxylase"/>
    <property type="match status" value="1"/>
</dbReference>
<evidence type="ECO:0000256" key="10">
    <source>
        <dbReference type="ARBA" id="ARBA00023270"/>
    </source>
</evidence>
<dbReference type="eggNOG" id="KOG0788">
    <property type="taxonomic scope" value="Eukaryota"/>
</dbReference>
<comment type="catalytic activity">
    <reaction evidence="12">
        <text>S-adenosyl-L-methionine + H(+) = S-adenosyl 3-(methylsulfanyl)propylamine + CO2</text>
        <dbReference type="Rhea" id="RHEA:15981"/>
        <dbReference type="ChEBI" id="CHEBI:15378"/>
        <dbReference type="ChEBI" id="CHEBI:16526"/>
        <dbReference type="ChEBI" id="CHEBI:57443"/>
        <dbReference type="ChEBI" id="CHEBI:59789"/>
        <dbReference type="EC" id="4.1.1.50"/>
    </reaction>
</comment>
<comment type="cofactor">
    <cofactor evidence="12">
        <name>pyruvate</name>
        <dbReference type="ChEBI" id="CHEBI:15361"/>
    </cofactor>
    <text evidence="12">Binds 1 pyruvoyl group covalently per subunit.</text>
</comment>
<dbReference type="NCBIfam" id="TIGR00535">
    <property type="entry name" value="SAM_DCase"/>
    <property type="match status" value="1"/>
</dbReference>
<evidence type="ECO:0000256" key="9">
    <source>
        <dbReference type="ARBA" id="ARBA00023239"/>
    </source>
</evidence>
<evidence type="ECO:0000256" key="7">
    <source>
        <dbReference type="ARBA" id="ARBA00023115"/>
    </source>
</evidence>
<dbReference type="GO" id="GO:0005829">
    <property type="term" value="C:cytosol"/>
    <property type="evidence" value="ECO:0007669"/>
    <property type="project" value="TreeGrafter"/>
</dbReference>
<keyword evidence="3 12" id="KW-0949">S-adenosyl-L-methionine</keyword>
<keyword evidence="5 15" id="KW-0068">Autocatalytic cleavage</keyword>
<evidence type="ECO:0000256" key="11">
    <source>
        <dbReference type="ARBA" id="ARBA00023317"/>
    </source>
</evidence>
<sequence length="365" mass="41288">MDNNDFFEGQEKLLEVWFKPPNSTITPGKHPHRDDAQGLRAIPRARVEGILDEAKCCILDAFHGDFMDSYVLSESSLFITAYRIILKTCGTTRLLPALPLIVQAAADVGLTEIDDMFFSRREFIAPHTQEFPHRDFREEVAYLDQYFDGVAYPLGRLNGDRWYLYTLNNQLHITCPDVTVEIMMTSLDRTAMNAFYKSTLTAREVTQQSGIADIVPGAHIHEFLFDPCGYSCNAVFGEFYFTIHVTPQEEFSYVSFETDVLKEDYTPMILKVLDIFKPGKFSINVFANEHAPFGNAQNAFNIQQVQGAGFQRHDQQLCCLAHASVLFGHFTSNTHTAIEDAEQHQRRQRVPGYKALVATPPPAAA</sequence>
<dbReference type="InterPro" id="IPR016067">
    <property type="entry name" value="S-AdoMet_deCO2ase_core"/>
</dbReference>
<dbReference type="GO" id="GO:0008295">
    <property type="term" value="P:spermidine biosynthetic process"/>
    <property type="evidence" value="ECO:0007669"/>
    <property type="project" value="UniProtKB-KW"/>
</dbReference>
<feature type="active site" description="Proton acceptor; for processing activity" evidence="13">
    <location>
        <position position="231"/>
    </location>
</feature>
<keyword evidence="7 12" id="KW-0620">Polyamine biosynthesis</keyword>
<accession>F2UJ25</accession>
<keyword evidence="18" id="KW-1185">Reference proteome</keyword>
<dbReference type="KEGG" id="sre:PTSG_07316"/>
<dbReference type="PANTHER" id="PTHR11570">
    <property type="entry name" value="S-ADENOSYLMETHIONINE DECARBOXYLASE"/>
    <property type="match status" value="1"/>
</dbReference>
<dbReference type="STRING" id="946362.F2UJ25"/>
<dbReference type="OMA" id="WFEESSN"/>
<evidence type="ECO:0000256" key="15">
    <source>
        <dbReference type="PIRSR" id="PIRSR001355-4"/>
    </source>
</evidence>
<dbReference type="Gene3D" id="3.60.90.10">
    <property type="entry name" value="S-adenosylmethionine decarboxylase"/>
    <property type="match status" value="1"/>
</dbReference>
<dbReference type="EMBL" id="GL832976">
    <property type="protein sequence ID" value="EGD76973.1"/>
    <property type="molecule type" value="Genomic_DNA"/>
</dbReference>
<evidence type="ECO:0000256" key="2">
    <source>
        <dbReference type="ARBA" id="ARBA00008466"/>
    </source>
</evidence>
<evidence type="ECO:0000256" key="12">
    <source>
        <dbReference type="PIRNR" id="PIRNR001355"/>
    </source>
</evidence>
<dbReference type="RefSeq" id="XP_004990813.1">
    <property type="nucleotide sequence ID" value="XM_004990756.1"/>
</dbReference>
<evidence type="ECO:0000313" key="18">
    <source>
        <dbReference type="Proteomes" id="UP000007799"/>
    </source>
</evidence>
<reference evidence="17" key="1">
    <citation type="submission" date="2009-08" db="EMBL/GenBank/DDBJ databases">
        <title>Annotation of Salpingoeca rosetta.</title>
        <authorList>
            <consortium name="The Broad Institute Genome Sequencing Platform"/>
            <person name="Russ C."/>
            <person name="Cuomo C."/>
            <person name="Burger G."/>
            <person name="Gray M.W."/>
            <person name="Holland P.W.H."/>
            <person name="King N."/>
            <person name="Lang F.B.F."/>
            <person name="Roger A.J."/>
            <person name="Ruiz-Trillo I."/>
            <person name="Young S.K."/>
            <person name="Zeng Q."/>
            <person name="Gargeya S."/>
            <person name="Alvarado L."/>
            <person name="Berlin A."/>
            <person name="Chapman S.B."/>
            <person name="Chen Z."/>
            <person name="Freedman E."/>
            <person name="Gellesch M."/>
            <person name="Goldberg J."/>
            <person name="Griggs A."/>
            <person name="Gujja S."/>
            <person name="Heilman E."/>
            <person name="Heiman D."/>
            <person name="Howarth C."/>
            <person name="Mehta T."/>
            <person name="Neiman D."/>
            <person name="Pearson M."/>
            <person name="Roberts A."/>
            <person name="Saif S."/>
            <person name="Shea T."/>
            <person name="Shenoy N."/>
            <person name="Sisk P."/>
            <person name="Stolte C."/>
            <person name="Sykes S."/>
            <person name="White J."/>
            <person name="Yandava C."/>
            <person name="Haas B."/>
            <person name="Nusbaum C."/>
            <person name="Birren B."/>
        </authorList>
    </citation>
    <scope>NUCLEOTIDE SEQUENCE [LARGE SCALE GENOMIC DNA]</scope>
    <source>
        <strain evidence="17">ATCC 50818</strain>
    </source>
</reference>
<evidence type="ECO:0000256" key="1">
    <source>
        <dbReference type="ARBA" id="ARBA00004911"/>
    </source>
</evidence>
<dbReference type="OrthoDB" id="1068353at2759"/>
<dbReference type="AlphaFoldDB" id="F2UJ25"/>
<dbReference type="InParanoid" id="F2UJ25"/>
<keyword evidence="6 12" id="KW-0745">Spermidine biosynthesis</keyword>
<dbReference type="InterPro" id="IPR048283">
    <property type="entry name" value="AdoMetDC-like"/>
</dbReference>
<keyword evidence="10 12" id="KW-0704">Schiff base</keyword>
<evidence type="ECO:0000256" key="16">
    <source>
        <dbReference type="PIRSR" id="PIRSR001355-5"/>
    </source>
</evidence>
<dbReference type="GeneID" id="16071376"/>